<name>A0A8H6ITN8_9PEZI</name>
<gene>
    <name evidence="1" type="ORF">CSOJ01_12907</name>
</gene>
<proteinExistence type="predicted"/>
<comment type="caution">
    <text evidence="1">The sequence shown here is derived from an EMBL/GenBank/DDBJ whole genome shotgun (WGS) entry which is preliminary data.</text>
</comment>
<dbReference type="AlphaFoldDB" id="A0A8H6ITN8"/>
<accession>A0A8H6ITN8</accession>
<dbReference type="Proteomes" id="UP000652219">
    <property type="component" value="Unassembled WGS sequence"/>
</dbReference>
<evidence type="ECO:0000313" key="1">
    <source>
        <dbReference type="EMBL" id="KAF6797589.1"/>
    </source>
</evidence>
<reference evidence="1 2" key="1">
    <citation type="journal article" date="2020" name="Phytopathology">
        <title>Genome Sequence Resources of Colletotrichum truncatum, C. plurivorum, C. musicola, and C. sojae: Four Species Pathogenic to Soybean (Glycine max).</title>
        <authorList>
            <person name="Rogerio F."/>
            <person name="Boufleur T.R."/>
            <person name="Ciampi-Guillardi M."/>
            <person name="Sukno S.A."/>
            <person name="Thon M.R."/>
            <person name="Massola Junior N.S."/>
            <person name="Baroncelli R."/>
        </authorList>
    </citation>
    <scope>NUCLEOTIDE SEQUENCE [LARGE SCALE GENOMIC DNA]</scope>
    <source>
        <strain evidence="1 2">LFN0009</strain>
    </source>
</reference>
<evidence type="ECO:0000313" key="2">
    <source>
        <dbReference type="Proteomes" id="UP000652219"/>
    </source>
</evidence>
<keyword evidence="2" id="KW-1185">Reference proteome</keyword>
<organism evidence="1 2">
    <name type="scientific">Colletotrichum sojae</name>
    <dbReference type="NCBI Taxonomy" id="2175907"/>
    <lineage>
        <taxon>Eukaryota</taxon>
        <taxon>Fungi</taxon>
        <taxon>Dikarya</taxon>
        <taxon>Ascomycota</taxon>
        <taxon>Pezizomycotina</taxon>
        <taxon>Sordariomycetes</taxon>
        <taxon>Hypocreomycetidae</taxon>
        <taxon>Glomerellales</taxon>
        <taxon>Glomerellaceae</taxon>
        <taxon>Colletotrichum</taxon>
        <taxon>Colletotrichum orchidearum species complex</taxon>
    </lineage>
</organism>
<protein>
    <submittedName>
        <fullName evidence="1">Uncharacterized protein</fullName>
    </submittedName>
</protein>
<dbReference type="EMBL" id="WIGN01000350">
    <property type="protein sequence ID" value="KAF6797589.1"/>
    <property type="molecule type" value="Genomic_DNA"/>
</dbReference>
<sequence length="107" mass="12404">MEPLTNPADEAVMRRLLETVTKLRGLRRRPDQGFDEFIRVYDALEAELPVRLPELYRVCDVLVRLAPEVQWQIVALGIPATREDLDAAARRAQELVGEMKFMKWLVE</sequence>